<dbReference type="InterPro" id="IPR053981">
    <property type="entry name" value="Gp44/GpP-like_2nd"/>
</dbReference>
<dbReference type="Gene3D" id="3.55.50.10">
    <property type="entry name" value="Baseplate protein-like domains"/>
    <property type="match status" value="1"/>
</dbReference>
<gene>
    <name evidence="2" type="ORF">H9701_04625</name>
</gene>
<evidence type="ECO:0000313" key="2">
    <source>
        <dbReference type="EMBL" id="HJC40820.1"/>
    </source>
</evidence>
<reference evidence="2" key="1">
    <citation type="journal article" date="2021" name="PeerJ">
        <title>Extensive microbial diversity within the chicken gut microbiome revealed by metagenomics and culture.</title>
        <authorList>
            <person name="Gilroy R."/>
            <person name="Ravi A."/>
            <person name="Getino M."/>
            <person name="Pursley I."/>
            <person name="Horton D.L."/>
            <person name="Alikhan N.F."/>
            <person name="Baker D."/>
            <person name="Gharbi K."/>
            <person name="Hall N."/>
            <person name="Watson M."/>
            <person name="Adriaenssens E.M."/>
            <person name="Foster-Nyarko E."/>
            <person name="Jarju S."/>
            <person name="Secka A."/>
            <person name="Antonio M."/>
            <person name="Oren A."/>
            <person name="Chaudhuri R.R."/>
            <person name="La Ragione R."/>
            <person name="Hildebrand F."/>
            <person name="Pallen M.J."/>
        </authorList>
    </citation>
    <scope>NUCLEOTIDE SEQUENCE</scope>
    <source>
        <strain evidence="2">CHK186-1790</strain>
    </source>
</reference>
<accession>A0A9D2P0V6</accession>
<proteinExistence type="predicted"/>
<dbReference type="AlphaFoldDB" id="A0A9D2P0V6"/>
<dbReference type="Pfam" id="PF22255">
    <property type="entry name" value="Gp44-like_2nd"/>
    <property type="match status" value="1"/>
</dbReference>
<reference evidence="2" key="2">
    <citation type="submission" date="2021-04" db="EMBL/GenBank/DDBJ databases">
        <authorList>
            <person name="Gilroy R."/>
        </authorList>
    </citation>
    <scope>NUCLEOTIDE SEQUENCE</scope>
    <source>
        <strain evidence="2">CHK186-1790</strain>
    </source>
</reference>
<evidence type="ECO:0000313" key="3">
    <source>
        <dbReference type="Proteomes" id="UP000823882"/>
    </source>
</evidence>
<name>A0A9D2P0V6_9FIRM</name>
<organism evidence="2 3">
    <name type="scientific">Candidatus Intestinimonas pullistercoris</name>
    <dbReference type="NCBI Taxonomy" id="2838623"/>
    <lineage>
        <taxon>Bacteria</taxon>
        <taxon>Bacillati</taxon>
        <taxon>Bacillota</taxon>
        <taxon>Clostridia</taxon>
        <taxon>Eubacteriales</taxon>
        <taxon>Intestinimonas</taxon>
    </lineage>
</organism>
<protein>
    <recommendedName>
        <fullName evidence="1">Baseplate hub protein gp44/GpP-like second domain-containing protein</fullName>
    </recommendedName>
</protein>
<dbReference type="SUPFAM" id="SSF69279">
    <property type="entry name" value="Phage tail proteins"/>
    <property type="match status" value="1"/>
</dbReference>
<evidence type="ECO:0000259" key="1">
    <source>
        <dbReference type="Pfam" id="PF22255"/>
    </source>
</evidence>
<dbReference type="EMBL" id="DWWJ01000086">
    <property type="protein sequence ID" value="HJC40820.1"/>
    <property type="molecule type" value="Genomic_DNA"/>
</dbReference>
<comment type="caution">
    <text evidence="2">The sequence shown here is derived from an EMBL/GenBank/DDBJ whole genome shotgun (WGS) entry which is preliminary data.</text>
</comment>
<feature type="domain" description="Baseplate hub protein gp44/GpP-like second" evidence="1">
    <location>
        <begin position="90"/>
        <end position="170"/>
    </location>
</feature>
<sequence length="316" mass="35022">MEWVLECWDGGELRLEQPVEWELEYTVGTPCDSFSLICPWEPGGLDGAQRAAGFRLEDGGSLLFRGVVDETAYRADGGGGALEVSGRGMAALLLDNEAMPADYETATAEDILRDHVAPYGIQVGAMGDLPAVSGFSVQSGESEWQVLYQFARYHGGVSPRFDREGRLLLTPFADREAVLLDDQVAVTSLSWRVKRYGVLSEIWVRDRTRQAVEKVANQAFLAQRGQRRQVMTMPGKSNYLAMRYSGEFQLRRSESEQVRLAVTVPRLFFAWPGDLMRMDLAGWSFGGDWRVLSAKVRADETGGRTVLELGEPGAVL</sequence>
<dbReference type="Proteomes" id="UP000823882">
    <property type="component" value="Unassembled WGS sequence"/>
</dbReference>